<dbReference type="EMBL" id="JARJCM010000103">
    <property type="protein sequence ID" value="KAJ7029273.1"/>
    <property type="molecule type" value="Genomic_DNA"/>
</dbReference>
<feature type="non-terminal residue" evidence="3">
    <location>
        <position position="319"/>
    </location>
</feature>
<evidence type="ECO:0000313" key="3">
    <source>
        <dbReference type="EMBL" id="KAJ7029273.1"/>
    </source>
</evidence>
<protein>
    <submittedName>
        <fullName evidence="3">Ketopantoate reductase PanE/ApbA C terminal-domain-containing protein</fullName>
    </submittedName>
</protein>
<evidence type="ECO:0000259" key="2">
    <source>
        <dbReference type="Pfam" id="PF08546"/>
    </source>
</evidence>
<feature type="domain" description="Ketopantoate reductase N-terminal" evidence="1">
    <location>
        <begin position="55"/>
        <end position="138"/>
    </location>
</feature>
<dbReference type="Proteomes" id="UP001218188">
    <property type="component" value="Unassembled WGS sequence"/>
</dbReference>
<dbReference type="InterPro" id="IPR013752">
    <property type="entry name" value="KPA_reductase"/>
</dbReference>
<keyword evidence="4" id="KW-1185">Reference proteome</keyword>
<dbReference type="InterPro" id="IPR013328">
    <property type="entry name" value="6PGD_dom2"/>
</dbReference>
<dbReference type="InterPro" id="IPR013332">
    <property type="entry name" value="KPR_N"/>
</dbReference>
<dbReference type="AlphaFoldDB" id="A0AAD6WVU1"/>
<comment type="caution">
    <text evidence="3">The sequence shown here is derived from an EMBL/GenBank/DDBJ whole genome shotgun (WGS) entry which is preliminary data.</text>
</comment>
<dbReference type="PANTHER" id="PTHR21708:SF30">
    <property type="entry name" value="2-DEHYDROPANTOATE 2-REDUCTASE-RELATED"/>
    <property type="match status" value="1"/>
</dbReference>
<organism evidence="3 4">
    <name type="scientific">Mycena alexandri</name>
    <dbReference type="NCBI Taxonomy" id="1745969"/>
    <lineage>
        <taxon>Eukaryota</taxon>
        <taxon>Fungi</taxon>
        <taxon>Dikarya</taxon>
        <taxon>Basidiomycota</taxon>
        <taxon>Agaricomycotina</taxon>
        <taxon>Agaricomycetes</taxon>
        <taxon>Agaricomycetidae</taxon>
        <taxon>Agaricales</taxon>
        <taxon>Marasmiineae</taxon>
        <taxon>Mycenaceae</taxon>
        <taxon>Mycena</taxon>
    </lineage>
</organism>
<evidence type="ECO:0000313" key="4">
    <source>
        <dbReference type="Proteomes" id="UP001218188"/>
    </source>
</evidence>
<feature type="domain" description="Ketopantoate reductase C-terminal" evidence="2">
    <location>
        <begin position="174"/>
        <end position="307"/>
    </location>
</feature>
<sequence length="319" mass="34778">SQGLTLRSNKFGDHKGIQFYAGNHGSIGHSRSLIILSVFSDCQAAANSGLSFSHGQFPSVICANKSLLDSVPPMEEIIAPVIGSETVIVLIQNGIGQEEQLHKAFPTTTIISSAVYTGARIVEPGVTQMFTRTDSLIIGVDWNLAIPRARQQAHMDALADMFVKSNAGITVKEDVRVDRWVKLLWLDFIRSSLACKNSLTALTGLRTRDFIKTSVNAESVARSMFSEGINIAKAKGIAVPEDTLKTMMKQYISLSGSNSSMLVDALNKKPMEIEVHITILGNLMREGMGLNIPVPTLTVIYSLLKALDWKNAHPEEARL</sequence>
<dbReference type="GO" id="GO:0005737">
    <property type="term" value="C:cytoplasm"/>
    <property type="evidence" value="ECO:0007669"/>
    <property type="project" value="TreeGrafter"/>
</dbReference>
<dbReference type="Pfam" id="PF08546">
    <property type="entry name" value="ApbA_C"/>
    <property type="match status" value="1"/>
</dbReference>
<dbReference type="FunFam" id="1.10.1040.10:FF:000017">
    <property type="entry name" value="2-dehydropantoate 2-reductase"/>
    <property type="match status" value="1"/>
</dbReference>
<dbReference type="Gene3D" id="3.40.50.720">
    <property type="entry name" value="NAD(P)-binding Rossmann-like Domain"/>
    <property type="match status" value="1"/>
</dbReference>
<gene>
    <name evidence="3" type="ORF">C8F04DRAFT_963129</name>
</gene>
<dbReference type="InterPro" id="IPR008927">
    <property type="entry name" value="6-PGluconate_DH-like_C_sf"/>
</dbReference>
<accession>A0AAD6WVU1</accession>
<dbReference type="SUPFAM" id="SSF48179">
    <property type="entry name" value="6-phosphogluconate dehydrogenase C-terminal domain-like"/>
    <property type="match status" value="1"/>
</dbReference>
<reference evidence="3" key="1">
    <citation type="submission" date="2023-03" db="EMBL/GenBank/DDBJ databases">
        <title>Massive genome expansion in bonnet fungi (Mycena s.s.) driven by repeated elements and novel gene families across ecological guilds.</title>
        <authorList>
            <consortium name="Lawrence Berkeley National Laboratory"/>
            <person name="Harder C.B."/>
            <person name="Miyauchi S."/>
            <person name="Viragh M."/>
            <person name="Kuo A."/>
            <person name="Thoen E."/>
            <person name="Andreopoulos B."/>
            <person name="Lu D."/>
            <person name="Skrede I."/>
            <person name="Drula E."/>
            <person name="Henrissat B."/>
            <person name="Morin E."/>
            <person name="Kohler A."/>
            <person name="Barry K."/>
            <person name="LaButti K."/>
            <person name="Morin E."/>
            <person name="Salamov A."/>
            <person name="Lipzen A."/>
            <person name="Mereny Z."/>
            <person name="Hegedus B."/>
            <person name="Baldrian P."/>
            <person name="Stursova M."/>
            <person name="Weitz H."/>
            <person name="Taylor A."/>
            <person name="Grigoriev I.V."/>
            <person name="Nagy L.G."/>
            <person name="Martin F."/>
            <person name="Kauserud H."/>
        </authorList>
    </citation>
    <scope>NUCLEOTIDE SEQUENCE</scope>
    <source>
        <strain evidence="3">CBHHK200</strain>
    </source>
</reference>
<dbReference type="PANTHER" id="PTHR21708">
    <property type="entry name" value="PROBABLE 2-DEHYDROPANTOATE 2-REDUCTASE"/>
    <property type="match status" value="1"/>
</dbReference>
<name>A0AAD6WVU1_9AGAR</name>
<dbReference type="Gene3D" id="1.10.1040.10">
    <property type="entry name" value="N-(1-d-carboxylethyl)-l-norvaline Dehydrogenase, domain 2"/>
    <property type="match status" value="1"/>
</dbReference>
<proteinExistence type="predicted"/>
<dbReference type="InterPro" id="IPR051402">
    <property type="entry name" value="KPR-Related"/>
</dbReference>
<evidence type="ECO:0000259" key="1">
    <source>
        <dbReference type="Pfam" id="PF02558"/>
    </source>
</evidence>
<dbReference type="Pfam" id="PF02558">
    <property type="entry name" value="ApbA"/>
    <property type="match status" value="1"/>
</dbReference>